<protein>
    <submittedName>
        <fullName evidence="8">(spotted green pufferfish) hypothetical protein</fullName>
    </submittedName>
</protein>
<dbReference type="PROSITE" id="PS50011">
    <property type="entry name" value="PROTEIN_KINASE_DOM"/>
    <property type="match status" value="1"/>
</dbReference>
<dbReference type="Pfam" id="PF00069">
    <property type="entry name" value="Pkinase"/>
    <property type="match status" value="1"/>
</dbReference>
<dbReference type="OrthoDB" id="20524at2759"/>
<proteinExistence type="predicted"/>
<dbReference type="SMART" id="SM00220">
    <property type="entry name" value="S_TKc"/>
    <property type="match status" value="1"/>
</dbReference>
<evidence type="ECO:0000256" key="6">
    <source>
        <dbReference type="SAM" id="MobiDB-lite"/>
    </source>
</evidence>
<dbReference type="SUPFAM" id="SSF56112">
    <property type="entry name" value="Protein kinase-like (PK-like)"/>
    <property type="match status" value="1"/>
</dbReference>
<dbReference type="FunFam" id="1.25.40.10:FF:000101">
    <property type="entry name" value="Dual specificity protein kinase TTK"/>
    <property type="match status" value="1"/>
</dbReference>
<feature type="domain" description="Protein kinase" evidence="7">
    <location>
        <begin position="219"/>
        <end position="530"/>
    </location>
</feature>
<dbReference type="InterPro" id="IPR011990">
    <property type="entry name" value="TPR-like_helical_dom_sf"/>
</dbReference>
<evidence type="ECO:0000256" key="1">
    <source>
        <dbReference type="ARBA" id="ARBA00022527"/>
    </source>
</evidence>
<dbReference type="GO" id="GO:0007059">
    <property type="term" value="P:chromosome segregation"/>
    <property type="evidence" value="ECO:0007669"/>
    <property type="project" value="TreeGrafter"/>
</dbReference>
<dbReference type="PANTHER" id="PTHR22974">
    <property type="entry name" value="MIXED LINEAGE PROTEIN KINASE"/>
    <property type="match status" value="1"/>
</dbReference>
<evidence type="ECO:0000256" key="3">
    <source>
        <dbReference type="ARBA" id="ARBA00022741"/>
    </source>
</evidence>
<dbReference type="PANTHER" id="PTHR22974:SF21">
    <property type="entry name" value="DUAL SPECIFICITY PROTEIN KINASE TTK"/>
    <property type="match status" value="1"/>
</dbReference>
<dbReference type="KEGG" id="tng:GSTEN00013229G001"/>
<reference evidence="8" key="1">
    <citation type="journal article" date="2004" name="Nature">
        <title>Genome duplication in the teleost fish Tetraodon nigroviridis reveals the early vertebrate proto-karyotype.</title>
        <authorList>
            <person name="Jaillon O."/>
            <person name="Aury J.-M."/>
            <person name="Brunet F."/>
            <person name="Petit J.-L."/>
            <person name="Stange-Thomann N."/>
            <person name="Mauceli E."/>
            <person name="Bouneau L."/>
            <person name="Fischer C."/>
            <person name="Ozouf-Costaz C."/>
            <person name="Bernot A."/>
            <person name="Nicaud S."/>
            <person name="Jaffe D."/>
            <person name="Fisher S."/>
            <person name="Lutfalla G."/>
            <person name="Dossat C."/>
            <person name="Segurens B."/>
            <person name="Dasilva C."/>
            <person name="Salanoubat M."/>
            <person name="Levy M."/>
            <person name="Boudet N."/>
            <person name="Castellano S."/>
            <person name="Anthouard V."/>
            <person name="Jubin C."/>
            <person name="Castelli V."/>
            <person name="Katinka M."/>
            <person name="Vacherie B."/>
            <person name="Biemont C."/>
            <person name="Skalli Z."/>
            <person name="Cattolico L."/>
            <person name="Poulain J."/>
            <person name="De Berardinis V."/>
            <person name="Cruaud C."/>
            <person name="Duprat S."/>
            <person name="Brottier P."/>
            <person name="Coutanceau J.-P."/>
            <person name="Gouzy J."/>
            <person name="Parra G."/>
            <person name="Lardier G."/>
            <person name="Chapple C."/>
            <person name="McKernan K.J."/>
            <person name="McEwan P."/>
            <person name="Bosak S."/>
            <person name="Kellis M."/>
            <person name="Volff J.-N."/>
            <person name="Guigo R."/>
            <person name="Zody M.C."/>
            <person name="Mesirov J."/>
            <person name="Lindblad-Toh K."/>
            <person name="Birren B."/>
            <person name="Nusbaum C."/>
            <person name="Kahn D."/>
            <person name="Robinson-Rechavi M."/>
            <person name="Laudet V."/>
            <person name="Schachter V."/>
            <person name="Quetier F."/>
            <person name="Saurin W."/>
            <person name="Scarpelli C."/>
            <person name="Wincker P."/>
            <person name="Lander E.S."/>
            <person name="Weissenbach J."/>
            <person name="Roest Crollius H."/>
        </authorList>
    </citation>
    <scope>NUCLEOTIDE SEQUENCE [LARGE SCALE GENOMIC DNA]</scope>
</reference>
<name>Q4SSX0_TETNG</name>
<sequence>MEEEEHTDRKQQLAMLYQKLNKIKKSLNEDDTDNINQVISSNSPKSCLSYLTDLEKKGDPYTDCNHLTRLVDSYTKVFSTLPVGKHCENESYARMLVRFAELNVIQDVNKAEDNFKIASSHCQNFAFVHIAHAQFEHSQGNTKRAIYLLQNALELGAKPKEVLETALQNMQGGKTHLFCPEDKENIQFTSNSNVHDSIKKGSVFQKVSRTSDGTGDLHLSCIFNLGPEAYSGASDDQQSGWKSGSQRKRVAGIPGRIRVVPFSIPENEDDGHDDGYISEKPSRRSDASVHNSLSRIEDPDEAQDHFIVARSNCKGFAFVHIAHAQFEVSQGNTIKAASILHKAQAMNAKPAELLETAMRNLKTGAKQLVPTNYEEEELSSGTGIVHSELKPANFVIVNASLKLIDFGIANRIQPDVTSIMKDSQVGTLNYMPPEAIKDTSSQPGKARSKISPKGDVWSLGCILYCMTYGKTPFQTITNQIAKLQAIIDPSHKIEFPDISEKDLLDVLKRCLVRNPRERISIAELLDHPYLQLK</sequence>
<dbReference type="EMBL" id="CAAE01014344">
    <property type="protein sequence ID" value="CAF96262.1"/>
    <property type="molecule type" value="Genomic_DNA"/>
</dbReference>
<evidence type="ECO:0000256" key="4">
    <source>
        <dbReference type="ARBA" id="ARBA00022777"/>
    </source>
</evidence>
<keyword evidence="1" id="KW-0723">Serine/threonine-protein kinase</keyword>
<evidence type="ECO:0000313" key="8">
    <source>
        <dbReference type="EMBL" id="CAF96262.1"/>
    </source>
</evidence>
<dbReference type="GO" id="GO:0007094">
    <property type="term" value="P:mitotic spindle assembly checkpoint signaling"/>
    <property type="evidence" value="ECO:0007669"/>
    <property type="project" value="TreeGrafter"/>
</dbReference>
<feature type="compositionally biased region" description="Basic and acidic residues" evidence="6">
    <location>
        <begin position="273"/>
        <end position="287"/>
    </location>
</feature>
<feature type="non-terminal residue" evidence="8">
    <location>
        <position position="1"/>
    </location>
</feature>
<dbReference type="Gene3D" id="1.10.510.10">
    <property type="entry name" value="Transferase(Phosphotransferase) domain 1"/>
    <property type="match status" value="1"/>
</dbReference>
<keyword evidence="5" id="KW-0067">ATP-binding</keyword>
<dbReference type="GO" id="GO:0000776">
    <property type="term" value="C:kinetochore"/>
    <property type="evidence" value="ECO:0007669"/>
    <property type="project" value="TreeGrafter"/>
</dbReference>
<dbReference type="GO" id="GO:0005524">
    <property type="term" value="F:ATP binding"/>
    <property type="evidence" value="ECO:0007669"/>
    <property type="project" value="UniProtKB-KW"/>
</dbReference>
<dbReference type="Gene3D" id="1.25.40.10">
    <property type="entry name" value="Tetratricopeptide repeat domain"/>
    <property type="match status" value="2"/>
</dbReference>
<dbReference type="SUPFAM" id="SSF81901">
    <property type="entry name" value="HCP-like"/>
    <property type="match status" value="1"/>
</dbReference>
<keyword evidence="3" id="KW-0547">Nucleotide-binding</keyword>
<dbReference type="GO" id="GO:0033316">
    <property type="term" value="P:meiotic spindle assembly checkpoint signaling"/>
    <property type="evidence" value="ECO:0007669"/>
    <property type="project" value="TreeGrafter"/>
</dbReference>
<reference evidence="8" key="2">
    <citation type="submission" date="2004-02" db="EMBL/GenBank/DDBJ databases">
        <authorList>
            <consortium name="Genoscope"/>
            <consortium name="Whitehead Institute Centre for Genome Research"/>
        </authorList>
    </citation>
    <scope>NUCLEOTIDE SEQUENCE</scope>
</reference>
<keyword evidence="4" id="KW-0418">Kinase</keyword>
<dbReference type="InterPro" id="IPR000719">
    <property type="entry name" value="Prot_kinase_dom"/>
</dbReference>
<comment type="caution">
    <text evidence="8">The sequence shown here is derived from an EMBL/GenBank/DDBJ whole genome shotgun (WGS) entry which is preliminary data.</text>
</comment>
<dbReference type="InterPro" id="IPR011009">
    <property type="entry name" value="Kinase-like_dom_sf"/>
</dbReference>
<dbReference type="AlphaFoldDB" id="Q4SSX0"/>
<dbReference type="GO" id="GO:0004674">
    <property type="term" value="F:protein serine/threonine kinase activity"/>
    <property type="evidence" value="ECO:0007669"/>
    <property type="project" value="UniProtKB-KW"/>
</dbReference>
<evidence type="ECO:0000259" key="7">
    <source>
        <dbReference type="PROSITE" id="PS50011"/>
    </source>
</evidence>
<evidence type="ECO:0000256" key="2">
    <source>
        <dbReference type="ARBA" id="ARBA00022679"/>
    </source>
</evidence>
<evidence type="ECO:0000256" key="5">
    <source>
        <dbReference type="ARBA" id="ARBA00022840"/>
    </source>
</evidence>
<gene>
    <name evidence="8" type="ORF">GSTENG00013229001</name>
</gene>
<accession>Q4SSX0</accession>
<feature type="region of interest" description="Disordered" evidence="6">
    <location>
        <begin position="263"/>
        <end position="296"/>
    </location>
</feature>
<keyword evidence="2" id="KW-0808">Transferase</keyword>
<dbReference type="GO" id="GO:0004712">
    <property type="term" value="F:protein serine/threonine/tyrosine kinase activity"/>
    <property type="evidence" value="ECO:0007669"/>
    <property type="project" value="TreeGrafter"/>
</dbReference>
<organism evidence="8">
    <name type="scientific">Tetraodon nigroviridis</name>
    <name type="common">Spotted green pufferfish</name>
    <name type="synonym">Chelonodon nigroviridis</name>
    <dbReference type="NCBI Taxonomy" id="99883"/>
    <lineage>
        <taxon>Eukaryota</taxon>
        <taxon>Metazoa</taxon>
        <taxon>Chordata</taxon>
        <taxon>Craniata</taxon>
        <taxon>Vertebrata</taxon>
        <taxon>Euteleostomi</taxon>
        <taxon>Actinopterygii</taxon>
        <taxon>Neopterygii</taxon>
        <taxon>Teleostei</taxon>
        <taxon>Neoteleostei</taxon>
        <taxon>Acanthomorphata</taxon>
        <taxon>Eupercaria</taxon>
        <taxon>Tetraodontiformes</taxon>
        <taxon>Tetradontoidea</taxon>
        <taxon>Tetraodontidae</taxon>
        <taxon>Tetraodon</taxon>
    </lineage>
</organism>
<dbReference type="GO" id="GO:0005634">
    <property type="term" value="C:nucleus"/>
    <property type="evidence" value="ECO:0007669"/>
    <property type="project" value="TreeGrafter"/>
</dbReference>
<dbReference type="GO" id="GO:0034501">
    <property type="term" value="P:protein localization to kinetochore"/>
    <property type="evidence" value="ECO:0007669"/>
    <property type="project" value="TreeGrafter"/>
</dbReference>